<keyword evidence="2" id="KW-0539">Nucleus</keyword>
<dbReference type="InterPro" id="IPR013320">
    <property type="entry name" value="ConA-like_dom_sf"/>
</dbReference>
<sequence length="245" mass="26470">MTEIEDPATEDSKKRAGLTPDLGDLTETKKAKLDEPLSPEPQGESVVITPAPKSVLDYKKHAEVQLSQVDKAPSVTISNDNLVASSTKGYRSVLGSSGHCRLGWAAKKAELQAPVGYDAHGYSYRDIGGTKVHMARREQYGDPYSEGDVVGCLLHLPGKGSSEQKHEIFNYRGIPVEVVGEEQAKVVPGSCIAFAKNGALQGVAFRDLPEDTYYPAGSLYTLPNQAEGASIEFNFGPEFKFQPPE</sequence>
<dbReference type="InterPro" id="IPR043136">
    <property type="entry name" value="B30.2/SPRY_sf"/>
</dbReference>
<dbReference type="GO" id="GO:0008168">
    <property type="term" value="F:methyltransferase activity"/>
    <property type="evidence" value="ECO:0007669"/>
    <property type="project" value="UniProtKB-KW"/>
</dbReference>
<dbReference type="PROSITE" id="PS50188">
    <property type="entry name" value="B302_SPRY"/>
    <property type="match status" value="1"/>
</dbReference>
<evidence type="ECO:0000256" key="3">
    <source>
        <dbReference type="SAM" id="MobiDB-lite"/>
    </source>
</evidence>
<reference evidence="5" key="1">
    <citation type="submission" date="2014-05" db="EMBL/GenBank/DDBJ databases">
        <title>The transcriptome of the halophilic microalga Tetraselmis sp. GSL018 isolated from the Great Salt Lake, Utah.</title>
        <authorList>
            <person name="Jinkerson R.E."/>
            <person name="D'Adamo S."/>
            <person name="Posewitz M.C."/>
        </authorList>
    </citation>
    <scope>NUCLEOTIDE SEQUENCE</scope>
    <source>
        <strain evidence="5">GSL018</strain>
    </source>
</reference>
<feature type="region of interest" description="Disordered" evidence="3">
    <location>
        <begin position="1"/>
        <end position="47"/>
    </location>
</feature>
<feature type="domain" description="B30.2/SPRY" evidence="4">
    <location>
        <begin position="15"/>
        <end position="210"/>
    </location>
</feature>
<dbReference type="SUPFAM" id="SSF49899">
    <property type="entry name" value="Concanavalin A-like lectins/glucanases"/>
    <property type="match status" value="1"/>
</dbReference>
<feature type="non-terminal residue" evidence="5">
    <location>
        <position position="245"/>
    </location>
</feature>
<evidence type="ECO:0000256" key="1">
    <source>
        <dbReference type="ARBA" id="ARBA00004123"/>
    </source>
</evidence>
<keyword evidence="5" id="KW-0489">Methyltransferase</keyword>
<name>A0A061RRZ9_9CHLO</name>
<gene>
    <name evidence="5" type="primary">ASH2</name>
    <name evidence="5" type="ORF">TSPGSL018_28791</name>
</gene>
<protein>
    <submittedName>
        <fullName evidence="5">Set1/Ash2 histone methyltransferase complex subunit ASH2</fullName>
    </submittedName>
</protein>
<dbReference type="Pfam" id="PF00622">
    <property type="entry name" value="SPRY"/>
    <property type="match status" value="1"/>
</dbReference>
<dbReference type="CDD" id="cd12872">
    <property type="entry name" value="SPRY_Ash2"/>
    <property type="match status" value="1"/>
</dbReference>
<accession>A0A061RRZ9</accession>
<dbReference type="InterPro" id="IPR001870">
    <property type="entry name" value="B30.2/SPRY"/>
</dbReference>
<dbReference type="GO" id="GO:0000976">
    <property type="term" value="F:transcription cis-regulatory region binding"/>
    <property type="evidence" value="ECO:0007669"/>
    <property type="project" value="TreeGrafter"/>
</dbReference>
<evidence type="ECO:0000313" key="5">
    <source>
        <dbReference type="EMBL" id="JAC73480.1"/>
    </source>
</evidence>
<dbReference type="PANTHER" id="PTHR10598:SF0">
    <property type="entry name" value="SET1_ASH2 HISTONE METHYLTRANSFERASE COMPLEX SUBUNIT ASH2"/>
    <property type="match status" value="1"/>
</dbReference>
<dbReference type="InterPro" id="IPR037353">
    <property type="entry name" value="ASH2"/>
</dbReference>
<dbReference type="PANTHER" id="PTHR10598">
    <property type="entry name" value="SET1/ASH2 HISTONE METHYLTRANSFERASE COMPLEX SUBUNIT ASH2"/>
    <property type="match status" value="1"/>
</dbReference>
<keyword evidence="5" id="KW-0808">Transferase</keyword>
<dbReference type="AlphaFoldDB" id="A0A061RRZ9"/>
<evidence type="ECO:0000259" key="4">
    <source>
        <dbReference type="PROSITE" id="PS50188"/>
    </source>
</evidence>
<organism evidence="5">
    <name type="scientific">Tetraselmis sp. GSL018</name>
    <dbReference type="NCBI Taxonomy" id="582737"/>
    <lineage>
        <taxon>Eukaryota</taxon>
        <taxon>Viridiplantae</taxon>
        <taxon>Chlorophyta</taxon>
        <taxon>core chlorophytes</taxon>
        <taxon>Chlorodendrophyceae</taxon>
        <taxon>Chlorodendrales</taxon>
        <taxon>Chlorodendraceae</taxon>
        <taxon>Tetraselmis</taxon>
    </lineage>
</organism>
<feature type="compositionally biased region" description="Basic and acidic residues" evidence="3">
    <location>
        <begin position="26"/>
        <end position="35"/>
    </location>
</feature>
<dbReference type="Gene3D" id="2.60.120.920">
    <property type="match status" value="1"/>
</dbReference>
<dbReference type="InterPro" id="IPR003877">
    <property type="entry name" value="SPRY_dom"/>
</dbReference>
<dbReference type="SMART" id="SM00449">
    <property type="entry name" value="SPRY"/>
    <property type="match status" value="1"/>
</dbReference>
<dbReference type="GO" id="GO:0032259">
    <property type="term" value="P:methylation"/>
    <property type="evidence" value="ECO:0007669"/>
    <property type="project" value="UniProtKB-KW"/>
</dbReference>
<proteinExistence type="predicted"/>
<dbReference type="EMBL" id="GBEZ01012403">
    <property type="protein sequence ID" value="JAC73480.1"/>
    <property type="molecule type" value="Transcribed_RNA"/>
</dbReference>
<comment type="subcellular location">
    <subcellularLocation>
        <location evidence="1">Nucleus</location>
    </subcellularLocation>
</comment>
<evidence type="ECO:0000256" key="2">
    <source>
        <dbReference type="ARBA" id="ARBA00023242"/>
    </source>
</evidence>
<dbReference type="GO" id="GO:0048188">
    <property type="term" value="C:Set1C/COMPASS complex"/>
    <property type="evidence" value="ECO:0007669"/>
    <property type="project" value="InterPro"/>
</dbReference>